<gene>
    <name evidence="2" type="ORF">CTHT_0073210</name>
</gene>
<feature type="domain" description="Phosphatidylinositol-specific phospholipase C X" evidence="1">
    <location>
        <begin position="206"/>
        <end position="371"/>
    </location>
</feature>
<dbReference type="OMA" id="TCHVAPP"/>
<accession>G0SHS6</accession>
<evidence type="ECO:0000313" key="3">
    <source>
        <dbReference type="Proteomes" id="UP000008066"/>
    </source>
</evidence>
<dbReference type="EMBL" id="GL988048">
    <property type="protein sequence ID" value="EGS16996.1"/>
    <property type="molecule type" value="Genomic_DNA"/>
</dbReference>
<dbReference type="GO" id="GO:0008081">
    <property type="term" value="F:phosphoric diester hydrolase activity"/>
    <property type="evidence" value="ECO:0007669"/>
    <property type="project" value="InterPro"/>
</dbReference>
<keyword evidence="3" id="KW-1185">Reference proteome</keyword>
<dbReference type="PANTHER" id="PTHR13593:SF113">
    <property type="entry name" value="SI:DKEY-266F7.9"/>
    <property type="match status" value="1"/>
</dbReference>
<organism evidence="3">
    <name type="scientific">Chaetomium thermophilum (strain DSM 1495 / CBS 144.50 / IMI 039719)</name>
    <name type="common">Thermochaetoides thermophila</name>
    <dbReference type="NCBI Taxonomy" id="759272"/>
    <lineage>
        <taxon>Eukaryota</taxon>
        <taxon>Fungi</taxon>
        <taxon>Dikarya</taxon>
        <taxon>Ascomycota</taxon>
        <taxon>Pezizomycotina</taxon>
        <taxon>Sordariomycetes</taxon>
        <taxon>Sordariomycetidae</taxon>
        <taxon>Sordariales</taxon>
        <taxon>Chaetomiaceae</taxon>
        <taxon>Thermochaetoides</taxon>
    </lineage>
</organism>
<reference evidence="2 3" key="1">
    <citation type="journal article" date="2011" name="Cell">
        <title>Insight into structure and assembly of the nuclear pore complex by utilizing the genome of a eukaryotic thermophile.</title>
        <authorList>
            <person name="Amlacher S."/>
            <person name="Sarges P."/>
            <person name="Flemming D."/>
            <person name="van Noort V."/>
            <person name="Kunze R."/>
            <person name="Devos D.P."/>
            <person name="Arumugam M."/>
            <person name="Bork P."/>
            <person name="Hurt E."/>
        </authorList>
    </citation>
    <scope>NUCLEOTIDE SEQUENCE [LARGE SCALE GENOMIC DNA]</scope>
    <source>
        <strain evidence="3">DSM 1495 / CBS 144.50 / IMI 039719</strain>
    </source>
</reference>
<evidence type="ECO:0000313" key="2">
    <source>
        <dbReference type="EMBL" id="EGS16996.1"/>
    </source>
</evidence>
<dbReference type="KEGG" id="cthr:CTHT_0073210"/>
<protein>
    <submittedName>
        <fullName evidence="2">Phospholipase C-like protein</fullName>
    </submittedName>
</protein>
<dbReference type="HOGENOM" id="CLU_024117_2_0_1"/>
<dbReference type="InterPro" id="IPR051057">
    <property type="entry name" value="PI-PLC_domain"/>
</dbReference>
<dbReference type="PANTHER" id="PTHR13593">
    <property type="match status" value="1"/>
</dbReference>
<dbReference type="SUPFAM" id="SSF51695">
    <property type="entry name" value="PLC-like phosphodiesterases"/>
    <property type="match status" value="1"/>
</dbReference>
<evidence type="ECO:0000259" key="1">
    <source>
        <dbReference type="SMART" id="SM00148"/>
    </source>
</evidence>
<dbReference type="OrthoDB" id="1046782at2759"/>
<dbReference type="PROSITE" id="PS50007">
    <property type="entry name" value="PIPLC_X_DOMAIN"/>
    <property type="match status" value="1"/>
</dbReference>
<dbReference type="SMART" id="SM00148">
    <property type="entry name" value="PLCXc"/>
    <property type="match status" value="1"/>
</dbReference>
<sequence length="570" mass="62494">MGVVNSCPIPSSSIPPVPPTLTIRNLTVTPLHLIEVEHLTRHHHLIPKSDALTRIPSRISRHSTDSRRRVSHDAQHMHYREADGSVAATPFLPDHDHDARAAHPLDVALPPFGEALIPIPPPALHGRHTHLRMTFLDPTTGKRYQGIIPGSAHRTIVLQPARAPEDEPQPQGEDAHEFTAIYLPTRGFLALFSSANLPSWMGTLPDHLPLSALSIPGTHNSPTYHVALPSVRCQAVSIESQLVNGVRFLDVRVSCPIFSPPPEGSSASAQAAVPVPELALVHAFFPVSLIPNPQKHTLRHLLSITYHFLDQHPTETILLSLKREGTGLGTDADLAQILVTYYIPPNRSKWYISPHIPTLGEARGKIVLVRRFNLPPPSSPCPALLEEGGERGLGIDASVWPDNVPDGMCGSGLVRIQDWYGVWNTSDIRKKIQYAQEGLERAAERVFDMEPFLPPNLPLFDGQAESRLANGDPAVQQRQRPAAPPFYINFLSASTLFNINCWPDRIAVKINPSMIEYLCMAHGAPGKGPGGLSVGDAATGIVVTDWVGYRGDWDLIRCIVGWNARFGLQK</sequence>
<dbReference type="GO" id="GO:0006629">
    <property type="term" value="P:lipid metabolic process"/>
    <property type="evidence" value="ECO:0007669"/>
    <property type="project" value="InterPro"/>
</dbReference>
<dbReference type="InterPro" id="IPR017946">
    <property type="entry name" value="PLC-like_Pdiesterase_TIM-brl"/>
</dbReference>
<dbReference type="GeneID" id="18261359"/>
<dbReference type="InterPro" id="IPR000909">
    <property type="entry name" value="PLipase_C_PInositol-sp_X_dom"/>
</dbReference>
<dbReference type="STRING" id="759272.G0SHS6"/>
<dbReference type="Gene3D" id="3.20.20.190">
    <property type="entry name" value="Phosphatidylinositol (PI) phosphodiesterase"/>
    <property type="match status" value="1"/>
</dbReference>
<dbReference type="eggNOG" id="ENOG502RZSI">
    <property type="taxonomic scope" value="Eukaryota"/>
</dbReference>
<dbReference type="RefSeq" id="XP_006697578.1">
    <property type="nucleotide sequence ID" value="XM_006697515.1"/>
</dbReference>
<dbReference type="CDD" id="cd08586">
    <property type="entry name" value="PI-PLCc_BcPLC_like"/>
    <property type="match status" value="1"/>
</dbReference>
<dbReference type="AlphaFoldDB" id="G0SHS6"/>
<name>G0SHS6_CHATD</name>
<dbReference type="Proteomes" id="UP000008066">
    <property type="component" value="Unassembled WGS sequence"/>
</dbReference>
<proteinExistence type="predicted"/>